<dbReference type="Proteomes" id="UP000484988">
    <property type="component" value="Unassembled WGS sequence"/>
</dbReference>
<dbReference type="PANTHER" id="PTHR40079:SF4">
    <property type="entry name" value="GH26 DOMAIN-CONTAINING PROTEIN-RELATED"/>
    <property type="match status" value="1"/>
</dbReference>
<proteinExistence type="inferred from homology"/>
<evidence type="ECO:0000256" key="5">
    <source>
        <dbReference type="SAM" id="MobiDB-lite"/>
    </source>
</evidence>
<dbReference type="InterPro" id="IPR022790">
    <property type="entry name" value="GH26_dom"/>
</dbReference>
<keyword evidence="6" id="KW-0472">Membrane</keyword>
<feature type="compositionally biased region" description="Pro residues" evidence="5">
    <location>
        <begin position="45"/>
        <end position="58"/>
    </location>
</feature>
<dbReference type="Pfam" id="PF02156">
    <property type="entry name" value="Glyco_hydro_26"/>
    <property type="match status" value="1"/>
</dbReference>
<evidence type="ECO:0000256" key="2">
    <source>
        <dbReference type="ARBA" id="ARBA00022801"/>
    </source>
</evidence>
<dbReference type="AlphaFoldDB" id="A0A6A0AY16"/>
<dbReference type="SUPFAM" id="SSF51445">
    <property type="entry name" value="(Trans)glycosidases"/>
    <property type="match status" value="1"/>
</dbReference>
<dbReference type="GO" id="GO:0016985">
    <property type="term" value="F:mannan endo-1,4-beta-mannosidase activity"/>
    <property type="evidence" value="ECO:0007669"/>
    <property type="project" value="InterPro"/>
</dbReference>
<feature type="region of interest" description="Disordered" evidence="5">
    <location>
        <begin position="34"/>
        <end position="83"/>
    </location>
</feature>
<evidence type="ECO:0000256" key="6">
    <source>
        <dbReference type="SAM" id="Phobius"/>
    </source>
</evidence>
<feature type="domain" description="GH26" evidence="7">
    <location>
        <begin position="74"/>
        <end position="389"/>
    </location>
</feature>
<dbReference type="InterPro" id="IPR000805">
    <property type="entry name" value="Glyco_hydro_26"/>
</dbReference>
<comment type="caution">
    <text evidence="8">The sequence shown here is derived from an EMBL/GenBank/DDBJ whole genome shotgun (WGS) entry which is preliminary data.</text>
</comment>
<dbReference type="InterPro" id="IPR017853">
    <property type="entry name" value="GH"/>
</dbReference>
<keyword evidence="2 4" id="KW-0378">Hydrolase</keyword>
<organism evidence="8 9">
    <name type="scientific">Streptomyces pacificus</name>
    <dbReference type="NCBI Taxonomy" id="2705029"/>
    <lineage>
        <taxon>Bacteria</taxon>
        <taxon>Bacillati</taxon>
        <taxon>Actinomycetota</taxon>
        <taxon>Actinomycetes</taxon>
        <taxon>Kitasatosporales</taxon>
        <taxon>Streptomycetaceae</taxon>
        <taxon>Streptomyces</taxon>
    </lineage>
</organism>
<keyword evidence="6" id="KW-1133">Transmembrane helix</keyword>
<evidence type="ECO:0000256" key="1">
    <source>
        <dbReference type="ARBA" id="ARBA00007754"/>
    </source>
</evidence>
<dbReference type="PANTHER" id="PTHR40079">
    <property type="entry name" value="MANNAN ENDO-1,4-BETA-MANNOSIDASE E-RELATED"/>
    <property type="match status" value="1"/>
</dbReference>
<dbReference type="RefSeq" id="WP_173265092.1">
    <property type="nucleotide sequence ID" value="NZ_BLLG01000009.1"/>
</dbReference>
<keyword evidence="9" id="KW-1185">Reference proteome</keyword>
<reference evidence="8 9" key="1">
    <citation type="submission" date="2020-02" db="EMBL/GenBank/DDBJ databases">
        <title>Whole Genome Shotgun Sequence of Streptomyces sp. strain CWH03.</title>
        <authorList>
            <person name="Dohra H."/>
            <person name="Kodani S."/>
            <person name="Yamamura H."/>
        </authorList>
    </citation>
    <scope>NUCLEOTIDE SEQUENCE [LARGE SCALE GENOMIC DNA]</scope>
    <source>
        <strain evidence="8 9">CWH03</strain>
    </source>
</reference>
<protein>
    <recommendedName>
        <fullName evidence="7">GH26 domain-containing protein</fullName>
    </recommendedName>
</protein>
<dbReference type="PROSITE" id="PS51764">
    <property type="entry name" value="GH26"/>
    <property type="match status" value="1"/>
</dbReference>
<feature type="active site" description="Proton donor" evidence="4">
    <location>
        <position position="212"/>
    </location>
</feature>
<accession>A0A6A0AY16</accession>
<name>A0A6A0AY16_9ACTN</name>
<evidence type="ECO:0000256" key="3">
    <source>
        <dbReference type="ARBA" id="ARBA00023295"/>
    </source>
</evidence>
<comment type="similarity">
    <text evidence="1 4">Belongs to the glycosyl hydrolase 26 family.</text>
</comment>
<feature type="active site" description="Nucleophile" evidence="4">
    <location>
        <position position="319"/>
    </location>
</feature>
<evidence type="ECO:0000313" key="9">
    <source>
        <dbReference type="Proteomes" id="UP000484988"/>
    </source>
</evidence>
<keyword evidence="6" id="KW-0812">Transmembrane</keyword>
<dbReference type="GO" id="GO:0006080">
    <property type="term" value="P:substituted mannan metabolic process"/>
    <property type="evidence" value="ECO:0007669"/>
    <property type="project" value="InterPro"/>
</dbReference>
<sequence>MSTPRAGSRRRVAAAVVIAAVAALLAGIGIWATADDGTTDGKPPGGLPGSPPGTPPGNPSGDRPGELPGNAVSGEPPAGPCAPDEVLAPRCGAWWGAYIPYDVNGSLTAPVYAFEKKIGRRLDLVYTYHDMSGNELDGQLLTPDEQELGRDRLLMLAWESTVWKEPHHANWTETQLGWRNIASGRYDTEIIDPQIRRVKAYGKRVFLSFDQEVDARIGEGAGTPEEYVAAYRHLRDRFEKLGARNVVWVWTVSGYLGSADLMKRLYPGDDYVDWLAMDQYNYFTCHRTTDWKDFDRSQRPTHDWLLANISDEKPLMLAEFATVPDPADPDRQREWYAAIPEVARTMPKVKAMVHWNRAVPGEGCDLTVDDGPGLEGYRLAGRDGWFRQPVPSR</sequence>
<evidence type="ECO:0000256" key="4">
    <source>
        <dbReference type="PROSITE-ProRule" id="PRU01100"/>
    </source>
</evidence>
<evidence type="ECO:0000259" key="7">
    <source>
        <dbReference type="PROSITE" id="PS51764"/>
    </source>
</evidence>
<keyword evidence="3 4" id="KW-0326">Glycosidase</keyword>
<gene>
    <name evidence="8" type="ORF">SCWH03_35630</name>
</gene>
<dbReference type="EMBL" id="BLLG01000009">
    <property type="protein sequence ID" value="GFH37325.1"/>
    <property type="molecule type" value="Genomic_DNA"/>
</dbReference>
<feature type="transmembrane region" description="Helical" evidence="6">
    <location>
        <begin position="12"/>
        <end position="34"/>
    </location>
</feature>
<evidence type="ECO:0000313" key="8">
    <source>
        <dbReference type="EMBL" id="GFH37325.1"/>
    </source>
</evidence>
<dbReference type="Gene3D" id="3.20.20.80">
    <property type="entry name" value="Glycosidases"/>
    <property type="match status" value="1"/>
</dbReference>